<proteinExistence type="predicted"/>
<dbReference type="Proteomes" id="UP000799640">
    <property type="component" value="Unassembled WGS sequence"/>
</dbReference>
<dbReference type="AlphaFoldDB" id="A0A6G1I745"/>
<evidence type="ECO:0000313" key="2">
    <source>
        <dbReference type="Proteomes" id="UP000799640"/>
    </source>
</evidence>
<accession>A0A6G1I745</accession>
<dbReference type="EMBL" id="ML996689">
    <property type="protein sequence ID" value="KAF2403889.1"/>
    <property type="molecule type" value="Genomic_DNA"/>
</dbReference>
<sequence length="85" mass="9404">MGGGGGLVWSGWDIYGVGAGWLAGGRFACLRGSCMFGGRVWGPRAWTGLSAYVTLWLWSTPWCCQLLNHGGIGWARRAWREGRRW</sequence>
<keyword evidence="2" id="KW-1185">Reference proteome</keyword>
<name>A0A6G1I745_9PEZI</name>
<reference evidence="1" key="1">
    <citation type="journal article" date="2020" name="Stud. Mycol.">
        <title>101 Dothideomycetes genomes: a test case for predicting lifestyles and emergence of pathogens.</title>
        <authorList>
            <person name="Haridas S."/>
            <person name="Albert R."/>
            <person name="Binder M."/>
            <person name="Bloem J."/>
            <person name="Labutti K."/>
            <person name="Salamov A."/>
            <person name="Andreopoulos B."/>
            <person name="Baker S."/>
            <person name="Barry K."/>
            <person name="Bills G."/>
            <person name="Bluhm B."/>
            <person name="Cannon C."/>
            <person name="Castanera R."/>
            <person name="Culley D."/>
            <person name="Daum C."/>
            <person name="Ezra D."/>
            <person name="Gonzalez J."/>
            <person name="Henrissat B."/>
            <person name="Kuo A."/>
            <person name="Liang C."/>
            <person name="Lipzen A."/>
            <person name="Lutzoni F."/>
            <person name="Magnuson J."/>
            <person name="Mondo S."/>
            <person name="Nolan M."/>
            <person name="Ohm R."/>
            <person name="Pangilinan J."/>
            <person name="Park H.-J."/>
            <person name="Ramirez L."/>
            <person name="Alfaro M."/>
            <person name="Sun H."/>
            <person name="Tritt A."/>
            <person name="Yoshinaga Y."/>
            <person name="Zwiers L.-H."/>
            <person name="Turgeon B."/>
            <person name="Goodwin S."/>
            <person name="Spatafora J."/>
            <person name="Crous P."/>
            <person name="Grigoriev I."/>
        </authorList>
    </citation>
    <scope>NUCLEOTIDE SEQUENCE</scope>
    <source>
        <strain evidence="1">CBS 262.69</strain>
    </source>
</reference>
<evidence type="ECO:0000313" key="1">
    <source>
        <dbReference type="EMBL" id="KAF2403889.1"/>
    </source>
</evidence>
<protein>
    <submittedName>
        <fullName evidence="1">Uncharacterized protein</fullName>
    </submittedName>
</protein>
<gene>
    <name evidence="1" type="ORF">EJ06DRAFT_298633</name>
</gene>
<organism evidence="1 2">
    <name type="scientific">Trichodelitschia bisporula</name>
    <dbReference type="NCBI Taxonomy" id="703511"/>
    <lineage>
        <taxon>Eukaryota</taxon>
        <taxon>Fungi</taxon>
        <taxon>Dikarya</taxon>
        <taxon>Ascomycota</taxon>
        <taxon>Pezizomycotina</taxon>
        <taxon>Dothideomycetes</taxon>
        <taxon>Dothideomycetes incertae sedis</taxon>
        <taxon>Phaeotrichales</taxon>
        <taxon>Phaeotrichaceae</taxon>
        <taxon>Trichodelitschia</taxon>
    </lineage>
</organism>